<protein>
    <submittedName>
        <fullName evidence="2">Uncharacterized protein</fullName>
    </submittedName>
</protein>
<comment type="caution">
    <text evidence="2">The sequence shown here is derived from an EMBL/GenBank/DDBJ whole genome shotgun (WGS) entry which is preliminary data.</text>
</comment>
<evidence type="ECO:0000313" key="2">
    <source>
        <dbReference type="EMBL" id="TPP60879.1"/>
    </source>
</evidence>
<organism evidence="2 3">
    <name type="scientific">Fasciola gigantica</name>
    <name type="common">Giant liver fluke</name>
    <dbReference type="NCBI Taxonomy" id="46835"/>
    <lineage>
        <taxon>Eukaryota</taxon>
        <taxon>Metazoa</taxon>
        <taxon>Spiralia</taxon>
        <taxon>Lophotrochozoa</taxon>
        <taxon>Platyhelminthes</taxon>
        <taxon>Trematoda</taxon>
        <taxon>Digenea</taxon>
        <taxon>Plagiorchiida</taxon>
        <taxon>Echinostomata</taxon>
        <taxon>Echinostomatoidea</taxon>
        <taxon>Fasciolidae</taxon>
        <taxon>Fasciola</taxon>
    </lineage>
</organism>
<reference evidence="2 3" key="1">
    <citation type="submission" date="2019-04" db="EMBL/GenBank/DDBJ databases">
        <title>Annotation for the trematode Fasciola gigantica.</title>
        <authorList>
            <person name="Choi Y.-J."/>
        </authorList>
    </citation>
    <scope>NUCLEOTIDE SEQUENCE [LARGE SCALE GENOMIC DNA]</scope>
    <source>
        <strain evidence="2">Uganda_cow_1</strain>
    </source>
</reference>
<accession>A0A504YKM7</accession>
<proteinExistence type="predicted"/>
<dbReference type="AlphaFoldDB" id="A0A504YKM7"/>
<feature type="region of interest" description="Disordered" evidence="1">
    <location>
        <begin position="1"/>
        <end position="20"/>
    </location>
</feature>
<evidence type="ECO:0000313" key="3">
    <source>
        <dbReference type="Proteomes" id="UP000316759"/>
    </source>
</evidence>
<dbReference type="EMBL" id="SUNJ01008865">
    <property type="protein sequence ID" value="TPP60879.1"/>
    <property type="molecule type" value="Genomic_DNA"/>
</dbReference>
<keyword evidence="3" id="KW-1185">Reference proteome</keyword>
<name>A0A504YKM7_FASGI</name>
<gene>
    <name evidence="2" type="ORF">FGIG_06857</name>
</gene>
<sequence length="131" mass="14977">MEQQLKEPDPELSNQASRVERHLEAYCPRDTLEAAEEEPVTIEPEAEIRRSVTCQPDCHYQKKIRHIYDTEFHDIPPPGDVCSVEDLKALSTAENSILNPDSHFEMLPPPRRSHPADLHETYTMNGVGYPV</sequence>
<dbReference type="Proteomes" id="UP000316759">
    <property type="component" value="Unassembled WGS sequence"/>
</dbReference>
<evidence type="ECO:0000256" key="1">
    <source>
        <dbReference type="SAM" id="MobiDB-lite"/>
    </source>
</evidence>